<accession>A0ABW8YPN6</accession>
<organism evidence="1 2">
    <name type="scientific">Sphingomonas plantiphila</name>
    <dbReference type="NCBI Taxonomy" id="3163295"/>
    <lineage>
        <taxon>Bacteria</taxon>
        <taxon>Pseudomonadati</taxon>
        <taxon>Pseudomonadota</taxon>
        <taxon>Alphaproteobacteria</taxon>
        <taxon>Sphingomonadales</taxon>
        <taxon>Sphingomonadaceae</taxon>
        <taxon>Sphingomonas</taxon>
    </lineage>
</organism>
<comment type="caution">
    <text evidence="1">The sequence shown here is derived from an EMBL/GenBank/DDBJ whole genome shotgun (WGS) entry which is preliminary data.</text>
</comment>
<name>A0ABW8YPN6_9SPHN</name>
<dbReference type="Proteomes" id="UP001629244">
    <property type="component" value="Unassembled WGS sequence"/>
</dbReference>
<evidence type="ECO:0000313" key="1">
    <source>
        <dbReference type="EMBL" id="MFL9841125.1"/>
    </source>
</evidence>
<sequence length="234" mass="24814">MTIDPETLMAYADGELGPLEAKRVEEAINANPALGVKVDRHRALAASLRGTFAPVAHASIPTGVEAMLRESAKVVPLAPRANGRERKFWIGAVAASLVAGFFTGPLVTSSSELVIEDGRTLARGEIARALDTQLASTQTDNAATRIGITFRDRNQHLCRSFDHGATSGIACTSGEQWQVEWLSGGGSGNKTEYRQAGSSSAELMALAQAMMADEPLNAAEEADAITNRAHRGER</sequence>
<proteinExistence type="predicted"/>
<reference evidence="1 2" key="1">
    <citation type="submission" date="2024-06" db="EMBL/GenBank/DDBJ databases">
        <authorList>
            <person name="Kaempfer P."/>
            <person name="Viver T."/>
        </authorList>
    </citation>
    <scope>NUCLEOTIDE SEQUENCE [LARGE SCALE GENOMIC DNA]</scope>
    <source>
        <strain evidence="1 2">ST-64</strain>
    </source>
</reference>
<protein>
    <submittedName>
        <fullName evidence="1">Anti-sigma factor</fullName>
    </submittedName>
</protein>
<dbReference type="RefSeq" id="WP_408078041.1">
    <property type="nucleotide sequence ID" value="NZ_JBELQC010000001.1"/>
</dbReference>
<keyword evidence="2" id="KW-1185">Reference proteome</keyword>
<dbReference type="EMBL" id="JBELQC010000001">
    <property type="protein sequence ID" value="MFL9841125.1"/>
    <property type="molecule type" value="Genomic_DNA"/>
</dbReference>
<evidence type="ECO:0000313" key="2">
    <source>
        <dbReference type="Proteomes" id="UP001629244"/>
    </source>
</evidence>
<gene>
    <name evidence="1" type="ORF">ABS767_09140</name>
</gene>